<evidence type="ECO:0000313" key="3">
    <source>
        <dbReference type="Proteomes" id="UP000660262"/>
    </source>
</evidence>
<evidence type="ECO:0000256" key="1">
    <source>
        <dbReference type="SAM" id="MobiDB-lite"/>
    </source>
</evidence>
<accession>A0A830H9S9</accession>
<gene>
    <name evidence="2" type="ORF">PPROV_000223300</name>
</gene>
<proteinExistence type="predicted"/>
<dbReference type="AlphaFoldDB" id="A0A830H9S9"/>
<comment type="caution">
    <text evidence="2">The sequence shown here is derived from an EMBL/GenBank/DDBJ whole genome shotgun (WGS) entry which is preliminary data.</text>
</comment>
<dbReference type="GO" id="GO:0035082">
    <property type="term" value="P:axoneme assembly"/>
    <property type="evidence" value="ECO:0007669"/>
    <property type="project" value="InterPro"/>
</dbReference>
<protein>
    <submittedName>
        <fullName evidence="2">Uncharacterized protein</fullName>
    </submittedName>
</protein>
<organism evidence="2 3">
    <name type="scientific">Pycnococcus provasolii</name>
    <dbReference type="NCBI Taxonomy" id="41880"/>
    <lineage>
        <taxon>Eukaryota</taxon>
        <taxon>Viridiplantae</taxon>
        <taxon>Chlorophyta</taxon>
        <taxon>Pseudoscourfieldiophyceae</taxon>
        <taxon>Pseudoscourfieldiales</taxon>
        <taxon>Pycnococcaceae</taxon>
        <taxon>Pycnococcus</taxon>
    </lineage>
</organism>
<sequence>MASLHHVLGEMPAAADAACSAQSFATCSWIRNDVHCAVATKRDRERLLMVQESFLKEHTPSAPASRLRGVIEARGAVAKSGATMIQRTEPRMSMAACRALLPADVACVSVHVTTDRTLGSTTVMACIASNVDGDMARDAPLPHELEAPPPPEDLAEGEEPPPAPTEEEVIARNKAARERASFVRFAIDEDAWSRAKALAATYERQLTKMVHEGAPRGSASGVGSVAPTVPATPSLNAESSRTTVVGATDLEATWRALVDATTQALLPIAPLLELAAAVPSRQPPEVDKKTGETVAAEPERRHVILLIGDGTDLAGLPLEALPSLAGAKSLSRDVSAHILAMRYRLAYGLPSDWGENDSVEAPTLPSDMPGVTASSFAYICDAKGEETPESGPYQRVAKPAAEFIQNDVAPKYGKDWSGLVGTSSALPSTGQVQKLLMSNTSRQLLWYGPGRMLQGIDASTVSPLSLGHVCFAGLFEHAGDDAGLRQRRSMSNRKAAAQRDVEESAHASAALLGARGVWCTAVPLFLGHVDACADGLNSILGKLSGGGAATIGEMFMIERSEIAGRVVSAAAAAADGKSAGAVRVPLPHEPYCTVVYGIPSLVVKK</sequence>
<name>A0A830H9S9_9CHLO</name>
<feature type="compositionally biased region" description="Basic and acidic residues" evidence="1">
    <location>
        <begin position="137"/>
        <end position="146"/>
    </location>
</feature>
<keyword evidence="3" id="KW-1185">Reference proteome</keyword>
<dbReference type="Proteomes" id="UP000660262">
    <property type="component" value="Unassembled WGS sequence"/>
</dbReference>
<dbReference type="PANTHER" id="PTHR15977">
    <property type="entry name" value="CILIA- AND FLAGELLA-ASSOCIATED PROTEIN 46"/>
    <property type="match status" value="1"/>
</dbReference>
<feature type="region of interest" description="Disordered" evidence="1">
    <location>
        <begin position="137"/>
        <end position="167"/>
    </location>
</feature>
<dbReference type="EMBL" id="BNJQ01000005">
    <property type="protein sequence ID" value="GHP03478.1"/>
    <property type="molecule type" value="Genomic_DNA"/>
</dbReference>
<dbReference type="GO" id="GO:0060294">
    <property type="term" value="P:cilium movement involved in cell motility"/>
    <property type="evidence" value="ECO:0007669"/>
    <property type="project" value="InterPro"/>
</dbReference>
<reference evidence="2" key="1">
    <citation type="submission" date="2020-10" db="EMBL/GenBank/DDBJ databases">
        <title>Unveiling of a novel bifunctional photoreceptor, Dualchrome1, isolated from a cosmopolitan green alga.</title>
        <authorList>
            <person name="Suzuki S."/>
            <person name="Kawachi M."/>
        </authorList>
    </citation>
    <scope>NUCLEOTIDE SEQUENCE</scope>
    <source>
        <strain evidence="2">NIES 2893</strain>
    </source>
</reference>
<dbReference type="PANTHER" id="PTHR15977:SF15">
    <property type="entry name" value="CILIA- AND FLAGELLA-ASSOCIATED PROTEIN 46"/>
    <property type="match status" value="1"/>
</dbReference>
<dbReference type="InterPro" id="IPR039586">
    <property type="entry name" value="CFAP46"/>
</dbReference>
<evidence type="ECO:0000313" key="2">
    <source>
        <dbReference type="EMBL" id="GHP03478.1"/>
    </source>
</evidence>